<evidence type="ECO:0000313" key="3">
    <source>
        <dbReference type="Proteomes" id="UP001346869"/>
    </source>
</evidence>
<feature type="region of interest" description="Disordered" evidence="1">
    <location>
        <begin position="75"/>
        <end position="99"/>
    </location>
</feature>
<reference evidence="2 3" key="1">
    <citation type="journal article" date="2023" name="Genes (Basel)">
        <title>Chromosome-Level Genome Assembly and Circadian Gene Repertoire of the Patagonia Blennie Eleginops maclovinus-The Closest Ancestral Proxy of Antarctic Cryonotothenioids.</title>
        <authorList>
            <person name="Cheng C.C."/>
            <person name="Rivera-Colon A.G."/>
            <person name="Minhas B.F."/>
            <person name="Wilson L."/>
            <person name="Rayamajhi N."/>
            <person name="Vargas-Chacoff L."/>
            <person name="Catchen J.M."/>
        </authorList>
    </citation>
    <scope>NUCLEOTIDE SEQUENCE [LARGE SCALE GENOMIC DNA]</scope>
    <source>
        <strain evidence="2">JMC-PN-2008</strain>
    </source>
</reference>
<evidence type="ECO:0000256" key="1">
    <source>
        <dbReference type="SAM" id="MobiDB-lite"/>
    </source>
</evidence>
<proteinExistence type="predicted"/>
<reference evidence="2 3" key="2">
    <citation type="journal article" date="2023" name="Mol. Biol. Evol.">
        <title>Genomics of Secondarily Temperate Adaptation in the Only Non-Antarctic Icefish.</title>
        <authorList>
            <person name="Rivera-Colon A.G."/>
            <person name="Rayamajhi N."/>
            <person name="Minhas B.F."/>
            <person name="Madrigal G."/>
            <person name="Bilyk K.T."/>
            <person name="Yoon V."/>
            <person name="Hune M."/>
            <person name="Gregory S."/>
            <person name="Cheng C.H.C."/>
            <person name="Catchen J.M."/>
        </authorList>
    </citation>
    <scope>NUCLEOTIDE SEQUENCE [LARGE SCALE GENOMIC DNA]</scope>
    <source>
        <strain evidence="2">JMC-PN-2008</strain>
    </source>
</reference>
<dbReference type="EMBL" id="JAUZQC010000022">
    <property type="protein sequence ID" value="KAK5850651.1"/>
    <property type="molecule type" value="Genomic_DNA"/>
</dbReference>
<organism evidence="2 3">
    <name type="scientific">Eleginops maclovinus</name>
    <name type="common">Patagonian blennie</name>
    <name type="synonym">Eleginus maclovinus</name>
    <dbReference type="NCBI Taxonomy" id="56733"/>
    <lineage>
        <taxon>Eukaryota</taxon>
        <taxon>Metazoa</taxon>
        <taxon>Chordata</taxon>
        <taxon>Craniata</taxon>
        <taxon>Vertebrata</taxon>
        <taxon>Euteleostomi</taxon>
        <taxon>Actinopterygii</taxon>
        <taxon>Neopterygii</taxon>
        <taxon>Teleostei</taxon>
        <taxon>Neoteleostei</taxon>
        <taxon>Acanthomorphata</taxon>
        <taxon>Eupercaria</taxon>
        <taxon>Perciformes</taxon>
        <taxon>Notothenioidei</taxon>
        <taxon>Eleginopidae</taxon>
        <taxon>Eleginops</taxon>
    </lineage>
</organism>
<gene>
    <name evidence="2" type="ORF">PBY51_001510</name>
</gene>
<comment type="caution">
    <text evidence="2">The sequence shown here is derived from an EMBL/GenBank/DDBJ whole genome shotgun (WGS) entry which is preliminary data.</text>
</comment>
<dbReference type="AlphaFoldDB" id="A0AAN7WP49"/>
<keyword evidence="3" id="KW-1185">Reference proteome</keyword>
<evidence type="ECO:0000313" key="2">
    <source>
        <dbReference type="EMBL" id="KAK5850651.1"/>
    </source>
</evidence>
<accession>A0AAN7WP49</accession>
<dbReference type="Proteomes" id="UP001346869">
    <property type="component" value="Unassembled WGS sequence"/>
</dbReference>
<sequence>MEPHLKTHGGNDKEAIEEPDLAQTYQTAARPQGTAPQWLEMHSSSAIYWCWDKKTMWVSWARGQLRINPRRCAQEKAPVGHKLTQPDLYQSGDDSQFHI</sequence>
<name>A0AAN7WP49_ELEMC</name>
<protein>
    <submittedName>
        <fullName evidence="2">Uncharacterized protein</fullName>
    </submittedName>
</protein>